<feature type="domain" description="Carbohydrate kinase PfkB" evidence="6">
    <location>
        <begin position="5"/>
        <end position="267"/>
    </location>
</feature>
<dbReference type="SUPFAM" id="SSF53613">
    <property type="entry name" value="Ribokinase-like"/>
    <property type="match status" value="1"/>
</dbReference>
<evidence type="ECO:0000256" key="2">
    <source>
        <dbReference type="ARBA" id="ARBA00022679"/>
    </source>
</evidence>
<evidence type="ECO:0000256" key="1">
    <source>
        <dbReference type="ARBA" id="ARBA00010688"/>
    </source>
</evidence>
<dbReference type="PANTHER" id="PTHR43085:SF1">
    <property type="entry name" value="PSEUDOURIDINE KINASE-RELATED"/>
    <property type="match status" value="1"/>
</dbReference>
<accession>A0ABW2PU11</accession>
<keyword evidence="4 7" id="KW-0418">Kinase</keyword>
<evidence type="ECO:0000313" key="7">
    <source>
        <dbReference type="EMBL" id="MFC7391791.1"/>
    </source>
</evidence>
<proteinExistence type="inferred from homology"/>
<comment type="caution">
    <text evidence="7">The sequence shown here is derived from an EMBL/GenBank/DDBJ whole genome shotgun (WGS) entry which is preliminary data.</text>
</comment>
<dbReference type="Pfam" id="PF00294">
    <property type="entry name" value="PfkB"/>
    <property type="match status" value="1"/>
</dbReference>
<evidence type="ECO:0000259" key="6">
    <source>
        <dbReference type="Pfam" id="PF00294"/>
    </source>
</evidence>
<dbReference type="EMBL" id="JBHTCO010000002">
    <property type="protein sequence ID" value="MFC7391791.1"/>
    <property type="molecule type" value="Genomic_DNA"/>
</dbReference>
<dbReference type="GO" id="GO:0016301">
    <property type="term" value="F:kinase activity"/>
    <property type="evidence" value="ECO:0007669"/>
    <property type="project" value="UniProtKB-KW"/>
</dbReference>
<reference evidence="8" key="1">
    <citation type="journal article" date="2019" name="Int. J. Syst. Evol. Microbiol.">
        <title>The Global Catalogue of Microorganisms (GCM) 10K type strain sequencing project: providing services to taxonomists for standard genome sequencing and annotation.</title>
        <authorList>
            <consortium name="The Broad Institute Genomics Platform"/>
            <consortium name="The Broad Institute Genome Sequencing Center for Infectious Disease"/>
            <person name="Wu L."/>
            <person name="Ma J."/>
        </authorList>
    </citation>
    <scope>NUCLEOTIDE SEQUENCE [LARGE SCALE GENOMIC DNA]</scope>
    <source>
        <strain evidence="8">CGMCC 1.16305</strain>
    </source>
</reference>
<dbReference type="InterPro" id="IPR029056">
    <property type="entry name" value="Ribokinase-like"/>
</dbReference>
<gene>
    <name evidence="7" type="ORF">ACFQRG_02130</name>
</gene>
<name>A0ABW2PU11_9BACL</name>
<protein>
    <submittedName>
        <fullName evidence="7">Carbohydrate kinase family protein</fullName>
        <ecNumber evidence="7">2.7.1.-</ecNumber>
    </submittedName>
</protein>
<dbReference type="InterPro" id="IPR011611">
    <property type="entry name" value="PfkB_dom"/>
</dbReference>
<keyword evidence="8" id="KW-1185">Reference proteome</keyword>
<dbReference type="EC" id="2.7.1.-" evidence="7"/>
<organism evidence="7 8">
    <name type="scientific">Scopulibacillus cellulosilyticus</name>
    <dbReference type="NCBI Taxonomy" id="2665665"/>
    <lineage>
        <taxon>Bacteria</taxon>
        <taxon>Bacillati</taxon>
        <taxon>Bacillota</taxon>
        <taxon>Bacilli</taxon>
        <taxon>Bacillales</taxon>
        <taxon>Sporolactobacillaceae</taxon>
        <taxon>Scopulibacillus</taxon>
    </lineage>
</organism>
<keyword evidence="3" id="KW-0547">Nucleotide-binding</keyword>
<dbReference type="InterPro" id="IPR023314">
    <property type="entry name" value="Myo_inos_IolC-like_sf"/>
</dbReference>
<sequence>MTLQNKCISIGDATLEFIPIHDENQLKDASEYRREASGVAALVSAAVATLGAKSFLVGKTGDDAFGCFLIDTLKSYGVDVDYLLQTSKANTSVSFTTSDKKEAIFYKQPSADMLLRSEDINASWFEKGDVLFYSSMPLIQNTSRAAVETAINAAVKKGCIVTFAPRLSKQHWLNETITRETVLHFIPHSHILILNEDELQFLTGKTDEYAAVKQLFAGKAKLLIIKRGNRGLTYVTRRERGHVDYLLEKVNPLGAGEEAFIGSLIYECLYKEMTPDTLNTILYDRIVLEDLLLKALTSKCIVSKEKGKLSALKVLKGLVK</sequence>
<evidence type="ECO:0000256" key="5">
    <source>
        <dbReference type="ARBA" id="ARBA00022840"/>
    </source>
</evidence>
<comment type="similarity">
    <text evidence="1">Belongs to the carbohydrate kinase PfkB family.</text>
</comment>
<dbReference type="Gene3D" id="2.20.150.10">
    <property type="entry name" value="putative 5-dehydro-2- deoxygluconokinase"/>
    <property type="match status" value="1"/>
</dbReference>
<evidence type="ECO:0000256" key="3">
    <source>
        <dbReference type="ARBA" id="ARBA00022741"/>
    </source>
</evidence>
<dbReference type="Proteomes" id="UP001596505">
    <property type="component" value="Unassembled WGS sequence"/>
</dbReference>
<dbReference type="InterPro" id="IPR050306">
    <property type="entry name" value="PfkB_Carbo_kinase"/>
</dbReference>
<dbReference type="RefSeq" id="WP_380963134.1">
    <property type="nucleotide sequence ID" value="NZ_JBHTCO010000002.1"/>
</dbReference>
<dbReference type="Gene3D" id="3.40.1190.20">
    <property type="match status" value="1"/>
</dbReference>
<dbReference type="PANTHER" id="PTHR43085">
    <property type="entry name" value="HEXOKINASE FAMILY MEMBER"/>
    <property type="match status" value="1"/>
</dbReference>
<keyword evidence="5" id="KW-0067">ATP-binding</keyword>
<evidence type="ECO:0000256" key="4">
    <source>
        <dbReference type="ARBA" id="ARBA00022777"/>
    </source>
</evidence>
<keyword evidence="2 7" id="KW-0808">Transferase</keyword>
<evidence type="ECO:0000313" key="8">
    <source>
        <dbReference type="Proteomes" id="UP001596505"/>
    </source>
</evidence>